<keyword evidence="8" id="KW-0949">S-adenosyl-L-methionine</keyword>
<evidence type="ECO:0000256" key="9">
    <source>
        <dbReference type="ARBA" id="ARBA00030757"/>
    </source>
</evidence>
<evidence type="ECO:0000256" key="7">
    <source>
        <dbReference type="ARBA" id="ARBA00022679"/>
    </source>
</evidence>
<dbReference type="RefSeq" id="WP_130475040.1">
    <property type="nucleotide sequence ID" value="NZ_SFCC01000004.1"/>
</dbReference>
<protein>
    <recommendedName>
        <fullName evidence="4">Protein-L-isoaspartate O-methyltransferase</fullName>
        <ecNumber evidence="3">2.1.1.77</ecNumber>
    </recommendedName>
    <alternativeName>
        <fullName evidence="11">L-isoaspartyl protein carboxyl methyltransferase</fullName>
    </alternativeName>
    <alternativeName>
        <fullName evidence="9">Protein L-isoaspartyl methyltransferase</fullName>
    </alternativeName>
    <alternativeName>
        <fullName evidence="10">Protein-beta-aspartate methyltransferase</fullName>
    </alternativeName>
</protein>
<evidence type="ECO:0000313" key="12">
    <source>
        <dbReference type="EMBL" id="RZQ64328.1"/>
    </source>
</evidence>
<dbReference type="PANTHER" id="PTHR11579">
    <property type="entry name" value="PROTEIN-L-ISOASPARTATE O-METHYLTRANSFERASE"/>
    <property type="match status" value="1"/>
</dbReference>
<keyword evidence="5" id="KW-0963">Cytoplasm</keyword>
<dbReference type="AlphaFoldDB" id="A0A4Q7JB75"/>
<proteinExistence type="inferred from homology"/>
<evidence type="ECO:0000256" key="1">
    <source>
        <dbReference type="ARBA" id="ARBA00004496"/>
    </source>
</evidence>
<evidence type="ECO:0000256" key="8">
    <source>
        <dbReference type="ARBA" id="ARBA00022691"/>
    </source>
</evidence>
<keyword evidence="13" id="KW-1185">Reference proteome</keyword>
<evidence type="ECO:0000313" key="13">
    <source>
        <dbReference type="Proteomes" id="UP000292003"/>
    </source>
</evidence>
<comment type="caution">
    <text evidence="12">The sequence shown here is derived from an EMBL/GenBank/DDBJ whole genome shotgun (WGS) entry which is preliminary data.</text>
</comment>
<comment type="subcellular location">
    <subcellularLocation>
        <location evidence="1">Cytoplasm</location>
    </subcellularLocation>
</comment>
<dbReference type="GO" id="GO:0004719">
    <property type="term" value="F:protein-L-isoaspartate (D-aspartate) O-methyltransferase activity"/>
    <property type="evidence" value="ECO:0007669"/>
    <property type="project" value="UniProtKB-EC"/>
</dbReference>
<keyword evidence="6 12" id="KW-0489">Methyltransferase</keyword>
<evidence type="ECO:0000256" key="4">
    <source>
        <dbReference type="ARBA" id="ARBA00013346"/>
    </source>
</evidence>
<reference evidence="12 13" key="1">
    <citation type="submission" date="2019-02" db="EMBL/GenBank/DDBJ databases">
        <title>Draft genome sequence of Amycolatopsis sp. 8-3EHSu isolated from roots of Suaeda maritima.</title>
        <authorList>
            <person name="Duangmal K."/>
            <person name="Chantavorakit T."/>
        </authorList>
    </citation>
    <scope>NUCLEOTIDE SEQUENCE [LARGE SCALE GENOMIC DNA]</scope>
    <source>
        <strain evidence="12 13">8-3EHSu</strain>
    </source>
</reference>
<evidence type="ECO:0000256" key="10">
    <source>
        <dbReference type="ARBA" id="ARBA00031323"/>
    </source>
</evidence>
<evidence type="ECO:0000256" key="5">
    <source>
        <dbReference type="ARBA" id="ARBA00022490"/>
    </source>
</evidence>
<dbReference type="SUPFAM" id="SSF53335">
    <property type="entry name" value="S-adenosyl-L-methionine-dependent methyltransferases"/>
    <property type="match status" value="1"/>
</dbReference>
<dbReference type="InterPro" id="IPR000682">
    <property type="entry name" value="PCMT"/>
</dbReference>
<dbReference type="GO" id="GO:0005737">
    <property type="term" value="C:cytoplasm"/>
    <property type="evidence" value="ECO:0007669"/>
    <property type="project" value="UniProtKB-SubCell"/>
</dbReference>
<dbReference type="PANTHER" id="PTHR11579:SF0">
    <property type="entry name" value="PROTEIN-L-ISOASPARTATE(D-ASPARTATE) O-METHYLTRANSFERASE"/>
    <property type="match status" value="1"/>
</dbReference>
<evidence type="ECO:0000256" key="3">
    <source>
        <dbReference type="ARBA" id="ARBA00011890"/>
    </source>
</evidence>
<sequence>MRPRDGLDRQRRRLVAGLRRAGVLADPHWLSAFRAIPREPFVERFFLPHGWRWRAVDRTDPGWSDLVYADRVLVTQLDDDPHAWERARRDGPIAGTPTCSSSMPTIMAIMLEELLASAGQNVLEVGTGTGYNAALLSHRLDESNVSTVDIDGSLVESARAALAGIGLAPVCEVADGLRGFAARAPYDRVLCTCSVSAIPPEWLRQTRPGGLVVTTLNRPIGAGLVRVRSGGDGTGRGRVLPRDGRFMPLRAHRFGADDAVLARARAGGPRRRANLALRTVMDPASPFEFYAGLVLDGVLPHFPPDASGVTYLVHPDGSWVRHLLRDGSEFVEQGGPRQLWDAVERADGDWRALGRPLRDRFGITVTEEAQYLWLDAPDSPHRWPLGG</sequence>
<dbReference type="Proteomes" id="UP000292003">
    <property type="component" value="Unassembled WGS sequence"/>
</dbReference>
<dbReference type="EC" id="2.1.1.77" evidence="3"/>
<evidence type="ECO:0000256" key="6">
    <source>
        <dbReference type="ARBA" id="ARBA00022603"/>
    </source>
</evidence>
<dbReference type="Gene3D" id="3.40.50.150">
    <property type="entry name" value="Vaccinia Virus protein VP39"/>
    <property type="match status" value="1"/>
</dbReference>
<dbReference type="CDD" id="cd02440">
    <property type="entry name" value="AdoMet_MTases"/>
    <property type="match status" value="1"/>
</dbReference>
<dbReference type="GO" id="GO:0032259">
    <property type="term" value="P:methylation"/>
    <property type="evidence" value="ECO:0007669"/>
    <property type="project" value="UniProtKB-KW"/>
</dbReference>
<evidence type="ECO:0000256" key="2">
    <source>
        <dbReference type="ARBA" id="ARBA00005369"/>
    </source>
</evidence>
<accession>A0A4Q7JB75</accession>
<dbReference type="EMBL" id="SFCC01000004">
    <property type="protein sequence ID" value="RZQ64328.1"/>
    <property type="molecule type" value="Genomic_DNA"/>
</dbReference>
<dbReference type="OrthoDB" id="5143400at2"/>
<evidence type="ECO:0000256" key="11">
    <source>
        <dbReference type="ARBA" id="ARBA00031350"/>
    </source>
</evidence>
<dbReference type="Pfam" id="PF01135">
    <property type="entry name" value="PCMT"/>
    <property type="match status" value="1"/>
</dbReference>
<name>A0A4Q7JB75_9PSEU</name>
<gene>
    <name evidence="12" type="ORF">EWH70_10170</name>
</gene>
<dbReference type="InterPro" id="IPR029063">
    <property type="entry name" value="SAM-dependent_MTases_sf"/>
</dbReference>
<organism evidence="12 13">
    <name type="scientific">Amycolatopsis suaedae</name>
    <dbReference type="NCBI Taxonomy" id="2510978"/>
    <lineage>
        <taxon>Bacteria</taxon>
        <taxon>Bacillati</taxon>
        <taxon>Actinomycetota</taxon>
        <taxon>Actinomycetes</taxon>
        <taxon>Pseudonocardiales</taxon>
        <taxon>Pseudonocardiaceae</taxon>
        <taxon>Amycolatopsis</taxon>
    </lineage>
</organism>
<keyword evidence="7 12" id="KW-0808">Transferase</keyword>
<comment type="similarity">
    <text evidence="2">Belongs to the methyltransferase superfamily. L-isoaspartyl/D-aspartyl protein methyltransferase family.</text>
</comment>